<dbReference type="EMBL" id="GBXM01105784">
    <property type="protein sequence ID" value="JAH02793.1"/>
    <property type="molecule type" value="Transcribed_RNA"/>
</dbReference>
<reference evidence="1" key="2">
    <citation type="journal article" date="2015" name="Fish Shellfish Immunol.">
        <title>Early steps in the European eel (Anguilla anguilla)-Vibrio vulnificus interaction in the gills: Role of the RtxA13 toxin.</title>
        <authorList>
            <person name="Callol A."/>
            <person name="Pajuelo D."/>
            <person name="Ebbesson L."/>
            <person name="Teles M."/>
            <person name="MacKenzie S."/>
            <person name="Amaro C."/>
        </authorList>
    </citation>
    <scope>NUCLEOTIDE SEQUENCE</scope>
</reference>
<proteinExistence type="predicted"/>
<evidence type="ECO:0000313" key="1">
    <source>
        <dbReference type="EMBL" id="JAH02793.1"/>
    </source>
</evidence>
<accession>A0A0E9PG33</accession>
<sequence length="27" mass="3078">MSNITCCVMQLPSCSAIYPPEAWQEKF</sequence>
<dbReference type="AlphaFoldDB" id="A0A0E9PG33"/>
<reference evidence="1" key="1">
    <citation type="submission" date="2014-11" db="EMBL/GenBank/DDBJ databases">
        <authorList>
            <person name="Amaro Gonzalez C."/>
        </authorList>
    </citation>
    <scope>NUCLEOTIDE SEQUENCE</scope>
</reference>
<protein>
    <submittedName>
        <fullName evidence="1">Uncharacterized protein</fullName>
    </submittedName>
</protein>
<name>A0A0E9PG33_ANGAN</name>
<organism evidence="1">
    <name type="scientific">Anguilla anguilla</name>
    <name type="common">European freshwater eel</name>
    <name type="synonym">Muraena anguilla</name>
    <dbReference type="NCBI Taxonomy" id="7936"/>
    <lineage>
        <taxon>Eukaryota</taxon>
        <taxon>Metazoa</taxon>
        <taxon>Chordata</taxon>
        <taxon>Craniata</taxon>
        <taxon>Vertebrata</taxon>
        <taxon>Euteleostomi</taxon>
        <taxon>Actinopterygii</taxon>
        <taxon>Neopterygii</taxon>
        <taxon>Teleostei</taxon>
        <taxon>Anguilliformes</taxon>
        <taxon>Anguillidae</taxon>
        <taxon>Anguilla</taxon>
    </lineage>
</organism>